<name>A0A9D1IJ12_9BURK</name>
<keyword evidence="1" id="KW-0812">Transmembrane</keyword>
<reference evidence="2" key="2">
    <citation type="journal article" date="2021" name="PeerJ">
        <title>Extensive microbial diversity within the chicken gut microbiome revealed by metagenomics and culture.</title>
        <authorList>
            <person name="Gilroy R."/>
            <person name="Ravi A."/>
            <person name="Getino M."/>
            <person name="Pursley I."/>
            <person name="Horton D.L."/>
            <person name="Alikhan N.F."/>
            <person name="Baker D."/>
            <person name="Gharbi K."/>
            <person name="Hall N."/>
            <person name="Watson M."/>
            <person name="Adriaenssens E.M."/>
            <person name="Foster-Nyarko E."/>
            <person name="Jarju S."/>
            <person name="Secka A."/>
            <person name="Antonio M."/>
            <person name="Oren A."/>
            <person name="Chaudhuri R.R."/>
            <person name="La Ragione R."/>
            <person name="Hildebrand F."/>
            <person name="Pallen M.J."/>
        </authorList>
    </citation>
    <scope>NUCLEOTIDE SEQUENCE</scope>
    <source>
        <strain evidence="2">7463</strain>
    </source>
</reference>
<evidence type="ECO:0000313" key="2">
    <source>
        <dbReference type="EMBL" id="HIU36982.1"/>
    </source>
</evidence>
<dbReference type="Pfam" id="PF09600">
    <property type="entry name" value="Cyd_oper_YbgE"/>
    <property type="match status" value="1"/>
</dbReference>
<proteinExistence type="predicted"/>
<evidence type="ECO:0000313" key="3">
    <source>
        <dbReference type="Proteomes" id="UP000824083"/>
    </source>
</evidence>
<comment type="caution">
    <text evidence="2">The sequence shown here is derived from an EMBL/GenBank/DDBJ whole genome shotgun (WGS) entry which is preliminary data.</text>
</comment>
<gene>
    <name evidence="2" type="ORF">IAC56_01720</name>
</gene>
<sequence>MSKGLSLAARFISIVMALTVTVGVVCFPRLIAVDMHTVPHGWLVCLLLGMSFSYVHAFGFIPNNPYLRILFSPIVAWPLIILGATMIVL</sequence>
<feature type="transmembrane region" description="Helical" evidence="1">
    <location>
        <begin position="69"/>
        <end position="88"/>
    </location>
</feature>
<keyword evidence="1" id="KW-0472">Membrane</keyword>
<dbReference type="AlphaFoldDB" id="A0A9D1IJ12"/>
<dbReference type="Proteomes" id="UP000824083">
    <property type="component" value="Unassembled WGS sequence"/>
</dbReference>
<protein>
    <submittedName>
        <fullName evidence="2">Cyd operon YbgE family protein</fullName>
    </submittedName>
</protein>
<feature type="transmembrane region" description="Helical" evidence="1">
    <location>
        <begin position="7"/>
        <end position="31"/>
    </location>
</feature>
<keyword evidence="1" id="KW-1133">Transmembrane helix</keyword>
<evidence type="ECO:0000256" key="1">
    <source>
        <dbReference type="SAM" id="Phobius"/>
    </source>
</evidence>
<accession>A0A9D1IJ12</accession>
<organism evidence="2 3">
    <name type="scientific">Candidatus Aphodousia faecigallinarum</name>
    <dbReference type="NCBI Taxonomy" id="2840677"/>
    <lineage>
        <taxon>Bacteria</taxon>
        <taxon>Pseudomonadati</taxon>
        <taxon>Pseudomonadota</taxon>
        <taxon>Betaproteobacteria</taxon>
        <taxon>Burkholderiales</taxon>
        <taxon>Sutterellaceae</taxon>
        <taxon>Sutterellaceae incertae sedis</taxon>
        <taxon>Candidatus Aphodousia</taxon>
    </lineage>
</organism>
<dbReference type="InterPro" id="IPR011846">
    <property type="entry name" value="Cyd_oper_YbgE"/>
</dbReference>
<reference evidence="2" key="1">
    <citation type="submission" date="2020-10" db="EMBL/GenBank/DDBJ databases">
        <authorList>
            <person name="Gilroy R."/>
        </authorList>
    </citation>
    <scope>NUCLEOTIDE SEQUENCE</scope>
    <source>
        <strain evidence="2">7463</strain>
    </source>
</reference>
<dbReference type="EMBL" id="DVMY01000031">
    <property type="protein sequence ID" value="HIU36982.1"/>
    <property type="molecule type" value="Genomic_DNA"/>
</dbReference>
<feature type="transmembrane region" description="Helical" evidence="1">
    <location>
        <begin position="37"/>
        <end position="57"/>
    </location>
</feature>